<dbReference type="EMBL" id="QKLW01000002">
    <property type="protein sequence ID" value="PYF83092.1"/>
    <property type="molecule type" value="Genomic_DNA"/>
</dbReference>
<comment type="caution">
    <text evidence="3">The sequence shown here is derived from an EMBL/GenBank/DDBJ whole genome shotgun (WGS) entry which is preliminary data.</text>
</comment>
<accession>A0A318V2N1</accession>
<protein>
    <submittedName>
        <fullName evidence="3">Sigma-B regulation protein RsbQ</fullName>
    </submittedName>
</protein>
<evidence type="ECO:0000313" key="3">
    <source>
        <dbReference type="EMBL" id="PYF83092.1"/>
    </source>
</evidence>
<evidence type="ECO:0000256" key="1">
    <source>
        <dbReference type="ARBA" id="ARBA00008645"/>
    </source>
</evidence>
<evidence type="ECO:0000313" key="4">
    <source>
        <dbReference type="Proteomes" id="UP000247551"/>
    </source>
</evidence>
<dbReference type="Gene3D" id="3.40.50.1820">
    <property type="entry name" value="alpha/beta hydrolase"/>
    <property type="match status" value="1"/>
</dbReference>
<gene>
    <name evidence="3" type="ORF">DFP75_102182</name>
</gene>
<organism evidence="3 4">
    <name type="scientific">Marinomonas alcarazii</name>
    <dbReference type="NCBI Taxonomy" id="491949"/>
    <lineage>
        <taxon>Bacteria</taxon>
        <taxon>Pseudomonadati</taxon>
        <taxon>Pseudomonadota</taxon>
        <taxon>Gammaproteobacteria</taxon>
        <taxon>Oceanospirillales</taxon>
        <taxon>Oceanospirillaceae</taxon>
        <taxon>Marinomonas</taxon>
    </lineage>
</organism>
<sequence>MSETLQSKPCHSALITKRNNVKISGKGSQTILLAHGFGCNQNMWRFVLPHLEKHFNVVMFDYVGCGNSDFSAYQESRYQHLEGYALDIIEICDELNLQSVIFVGHSISSTIGWIVADQRPELFSHMVSICPSPCFINYGEDYQGGFERSDLEGLIQLMDKDYIGWGNYLAPMVVGAGLPKIDANVDENDQLINELLTSFCSTDVTYSKPFAQATFFSDCRKLLPKISHPCLLLQSSNDALVDVSVGEYTQQKLKNAELKIIEANGHCLHMTHPMHVFDHIQSFIEND</sequence>
<dbReference type="SUPFAM" id="SSF53474">
    <property type="entry name" value="alpha/beta-Hydrolases"/>
    <property type="match status" value="1"/>
</dbReference>
<dbReference type="Pfam" id="PF00561">
    <property type="entry name" value="Abhydrolase_1"/>
    <property type="match status" value="1"/>
</dbReference>
<dbReference type="PANTHER" id="PTHR43039">
    <property type="entry name" value="ESTERASE-RELATED"/>
    <property type="match status" value="1"/>
</dbReference>
<feature type="domain" description="AB hydrolase-1" evidence="2">
    <location>
        <begin position="30"/>
        <end position="273"/>
    </location>
</feature>
<keyword evidence="4" id="KW-1185">Reference proteome</keyword>
<name>A0A318V2N1_9GAMM</name>
<dbReference type="InterPro" id="IPR029058">
    <property type="entry name" value="AB_hydrolase_fold"/>
</dbReference>
<dbReference type="Proteomes" id="UP000247551">
    <property type="component" value="Unassembled WGS sequence"/>
</dbReference>
<dbReference type="RefSeq" id="WP_110573194.1">
    <property type="nucleotide sequence ID" value="NZ_QKLW01000002.1"/>
</dbReference>
<dbReference type="InterPro" id="IPR000073">
    <property type="entry name" value="AB_hydrolase_1"/>
</dbReference>
<comment type="similarity">
    <text evidence="1">Belongs to the AB hydrolase superfamily.</text>
</comment>
<evidence type="ECO:0000259" key="2">
    <source>
        <dbReference type="Pfam" id="PF00561"/>
    </source>
</evidence>
<proteinExistence type="inferred from homology"/>
<dbReference type="AlphaFoldDB" id="A0A318V2N1"/>
<reference evidence="3 4" key="1">
    <citation type="submission" date="2018-06" db="EMBL/GenBank/DDBJ databases">
        <title>Genomic Encyclopedia of Type Strains, Phase III (KMG-III): the genomes of soil and plant-associated and newly described type strains.</title>
        <authorList>
            <person name="Whitman W."/>
        </authorList>
    </citation>
    <scope>NUCLEOTIDE SEQUENCE [LARGE SCALE GENOMIC DNA]</scope>
    <source>
        <strain evidence="3 4">CECT 7730</strain>
    </source>
</reference>